<dbReference type="GeneID" id="26837644"/>
<gene>
    <name evidence="2" type="ORF">AC631_00635</name>
</gene>
<feature type="compositionally biased region" description="Acidic residues" evidence="1">
    <location>
        <begin position="65"/>
        <end position="85"/>
    </location>
</feature>
<feature type="compositionally biased region" description="Acidic residues" evidence="1">
    <location>
        <begin position="42"/>
        <end position="53"/>
    </location>
</feature>
<dbReference type="PANTHER" id="PTHR28096">
    <property type="entry name" value="PROTEIN FAF1"/>
    <property type="match status" value="1"/>
</dbReference>
<dbReference type="EMBL" id="LMYN01000007">
    <property type="protein sequence ID" value="KSA03660.1"/>
    <property type="molecule type" value="Genomic_DNA"/>
</dbReference>
<dbReference type="GO" id="GO:0005730">
    <property type="term" value="C:nucleolus"/>
    <property type="evidence" value="ECO:0007669"/>
    <property type="project" value="TreeGrafter"/>
</dbReference>
<accession>A0A0V1Q5E6</accession>
<protein>
    <recommendedName>
        <fullName evidence="4">Protein FAF1</fullName>
    </recommendedName>
</protein>
<sequence length="325" mass="36601">MSEDDEYLRALEVQRKNFEAQFGSLETMGFEDKSKGNANILSDEENQDEAQDEYEFKGFVSNDESGSDLDNDMDSSEESVSEEEETRAAPKVVKINDHNHTTNGPVISKADKKLLRSGRAPTLAEIARKEQELEKKNKKSKQAVQEDEDNLENDLKLQRLLQESHILANKVEYSGADVTLQTLDFEAPTGNARKRTLDSRLRSISSINSSTKGLPKTLEKMPMSMRKGMIASRERQIAKYEEEARNAGIILSKVKKGELRDIKQGKGSTLASDRLGTGKKAPKRIRDRGLKINSVGRSTRNGIIISQQEIDKVNNQGRRFNKKKR</sequence>
<dbReference type="RefSeq" id="XP_015469762.1">
    <property type="nucleotide sequence ID" value="XM_015609465.1"/>
</dbReference>
<evidence type="ECO:0000313" key="2">
    <source>
        <dbReference type="EMBL" id="KSA03660.1"/>
    </source>
</evidence>
<dbReference type="OrthoDB" id="5556956at2759"/>
<dbReference type="AlphaFoldDB" id="A0A0V1Q5E6"/>
<dbReference type="Proteomes" id="UP000054251">
    <property type="component" value="Unassembled WGS sequence"/>
</dbReference>
<organism evidence="2 3">
    <name type="scientific">Debaryomyces fabryi</name>
    <dbReference type="NCBI Taxonomy" id="58627"/>
    <lineage>
        <taxon>Eukaryota</taxon>
        <taxon>Fungi</taxon>
        <taxon>Dikarya</taxon>
        <taxon>Ascomycota</taxon>
        <taxon>Saccharomycotina</taxon>
        <taxon>Pichiomycetes</taxon>
        <taxon>Debaryomycetaceae</taxon>
        <taxon>Debaryomyces</taxon>
    </lineage>
</organism>
<name>A0A0V1Q5E6_9ASCO</name>
<feature type="region of interest" description="Disordered" evidence="1">
    <location>
        <begin position="131"/>
        <end position="150"/>
    </location>
</feature>
<dbReference type="PANTHER" id="PTHR28096:SF1">
    <property type="entry name" value="PROTEIN FAF1"/>
    <property type="match status" value="1"/>
</dbReference>
<proteinExistence type="predicted"/>
<evidence type="ECO:0000256" key="1">
    <source>
        <dbReference type="SAM" id="MobiDB-lite"/>
    </source>
</evidence>
<evidence type="ECO:0000313" key="3">
    <source>
        <dbReference type="Proteomes" id="UP000054251"/>
    </source>
</evidence>
<dbReference type="GO" id="GO:0000462">
    <property type="term" value="P:maturation of SSU-rRNA from tricistronic rRNA transcript (SSU-rRNA, 5.8S rRNA, LSU-rRNA)"/>
    <property type="evidence" value="ECO:0007669"/>
    <property type="project" value="TreeGrafter"/>
</dbReference>
<reference evidence="2 3" key="1">
    <citation type="submission" date="2015-11" db="EMBL/GenBank/DDBJ databases">
        <title>The genome of Debaryomyces fabryi.</title>
        <authorList>
            <person name="Tafer H."/>
            <person name="Lopandic K."/>
        </authorList>
    </citation>
    <scope>NUCLEOTIDE SEQUENCE [LARGE SCALE GENOMIC DNA]</scope>
    <source>
        <strain evidence="2 3">CBS 789</strain>
    </source>
</reference>
<dbReference type="InterPro" id="IPR053030">
    <property type="entry name" value="Ribosomal_biogenesis_FAF1-like"/>
</dbReference>
<keyword evidence="3" id="KW-1185">Reference proteome</keyword>
<evidence type="ECO:0008006" key="4">
    <source>
        <dbReference type="Google" id="ProtNLM"/>
    </source>
</evidence>
<feature type="region of interest" description="Disordered" evidence="1">
    <location>
        <begin position="25"/>
        <end position="112"/>
    </location>
</feature>
<comment type="caution">
    <text evidence="2">The sequence shown here is derived from an EMBL/GenBank/DDBJ whole genome shotgun (WGS) entry which is preliminary data.</text>
</comment>